<reference evidence="5 6" key="1">
    <citation type="submission" date="2019-11" db="EMBL/GenBank/DDBJ databases">
        <title>Complete genome sequence of Spiroplasma tabanidicola TAUS-1 (DSM 22603).</title>
        <authorList>
            <person name="Huang C.-T."/>
            <person name="Lin Y.-C."/>
            <person name="Kuo C.-H."/>
        </authorList>
    </citation>
    <scope>NUCLEOTIDE SEQUENCE [LARGE SCALE GENOMIC DNA]</scope>
    <source>
        <strain evidence="5 6">TAUS-1</strain>
    </source>
</reference>
<accession>A0A6I6C6M8</accession>
<dbReference type="Gene3D" id="3.20.20.80">
    <property type="entry name" value="Glycosidases"/>
    <property type="match status" value="1"/>
</dbReference>
<keyword evidence="3" id="KW-0326">Glycosidase</keyword>
<dbReference type="CDD" id="cd11333">
    <property type="entry name" value="AmyAc_SI_OligoGlu_DGase"/>
    <property type="match status" value="1"/>
</dbReference>
<dbReference type="Proteomes" id="UP000424468">
    <property type="component" value="Chromosome"/>
</dbReference>
<dbReference type="InterPro" id="IPR045857">
    <property type="entry name" value="O16G_dom_2"/>
</dbReference>
<keyword evidence="6" id="KW-1185">Reference proteome</keyword>
<dbReference type="KEGG" id="stab:STABA_v1c04770"/>
<dbReference type="OrthoDB" id="9805159at2"/>
<evidence type="ECO:0000259" key="4">
    <source>
        <dbReference type="SMART" id="SM00642"/>
    </source>
</evidence>
<dbReference type="Gene3D" id="3.90.400.10">
    <property type="entry name" value="Oligo-1,6-glucosidase, Domain 2"/>
    <property type="match status" value="1"/>
</dbReference>
<dbReference type="GO" id="GO:0004556">
    <property type="term" value="F:alpha-amylase activity"/>
    <property type="evidence" value="ECO:0007669"/>
    <property type="project" value="TreeGrafter"/>
</dbReference>
<dbReference type="SMART" id="SM00642">
    <property type="entry name" value="Aamy"/>
    <property type="match status" value="1"/>
</dbReference>
<organism evidence="5 6">
    <name type="scientific">Spiroplasma tabanidicola</name>
    <dbReference type="NCBI Taxonomy" id="324079"/>
    <lineage>
        <taxon>Bacteria</taxon>
        <taxon>Bacillati</taxon>
        <taxon>Mycoplasmatota</taxon>
        <taxon>Mollicutes</taxon>
        <taxon>Entomoplasmatales</taxon>
        <taxon>Spiroplasmataceae</taxon>
        <taxon>Spiroplasma</taxon>
    </lineage>
</organism>
<dbReference type="InterPro" id="IPR006047">
    <property type="entry name" value="GH13_cat_dom"/>
</dbReference>
<dbReference type="EMBL" id="CP046276">
    <property type="protein sequence ID" value="QGS51840.1"/>
    <property type="molecule type" value="Genomic_DNA"/>
</dbReference>
<dbReference type="RefSeq" id="WP_156006206.1">
    <property type="nucleotide sequence ID" value="NZ_CP046276.1"/>
</dbReference>
<dbReference type="InterPro" id="IPR017853">
    <property type="entry name" value="GH"/>
</dbReference>
<comment type="similarity">
    <text evidence="1">Belongs to the glycosyl hydrolase 13 family.</text>
</comment>
<dbReference type="PANTHER" id="PTHR10357:SF179">
    <property type="entry name" value="NEUTRAL AND BASIC AMINO ACID TRANSPORT PROTEIN RBAT"/>
    <property type="match status" value="1"/>
</dbReference>
<name>A0A6I6C6M8_9MOLU</name>
<evidence type="ECO:0000313" key="5">
    <source>
        <dbReference type="EMBL" id="QGS51840.1"/>
    </source>
</evidence>
<sequence length="538" mass="63017">MKNYVWWKTSNMYQIWPKSFKDTNNDGIGDLKGVTQKLDYIKDLGFDAIWLSPFFKSPMADNGYDVADYYHVNPIFGTDEDFDELIKEAKKRDIKLIIDMVFNHTSDQHEWFIDACKSKDSIYSDYYIWRDKPDDSITSMFTGPAWTYCEARNQYYLHLFDKTQPDLNWDNPKVLEECAKVLDYWHNKKGIAGFRFDVLELLGKDIENHILANGPKLHSRINELMKKGNLTYETVKIGECWGAGLEETLLYTDKKNEELSMVFNFKTIKAIKNEEDSRNKIGKLNVEKLKNAIVDFANQVVQSQGWLSTVLENHDLPRSISVFGDSDYWQDSAKTLALLLYSVVGTPFVYQGQEIGTKNFVGNRYEDFNDIELFRMKVNLVDSKKMSDKEFFDLMNWKGRDNARRPIQWNSEKNFGFTNGTPWITMNNNQNDITVENQLKDPNSILNFYKKLNQLRKGEYLDYFVNGNMKLNQSDNEIIDFSIELDEKPSLRFIGNFGKNQNKHIINKYSKIFFNEQNIDIKESEIILKPWSSILILE</sequence>
<dbReference type="Pfam" id="PF00128">
    <property type="entry name" value="Alpha-amylase"/>
    <property type="match status" value="1"/>
</dbReference>
<dbReference type="FunFam" id="3.90.400.10:FF:000002">
    <property type="entry name" value="Sucrose isomerase"/>
    <property type="match status" value="1"/>
</dbReference>
<keyword evidence="2" id="KW-0378">Hydrolase</keyword>
<dbReference type="AlphaFoldDB" id="A0A6I6C6M8"/>
<evidence type="ECO:0000256" key="3">
    <source>
        <dbReference type="ARBA" id="ARBA00023295"/>
    </source>
</evidence>
<proteinExistence type="inferred from homology"/>
<evidence type="ECO:0000256" key="1">
    <source>
        <dbReference type="ARBA" id="ARBA00008061"/>
    </source>
</evidence>
<dbReference type="FunFam" id="3.20.20.80:FF:000064">
    <property type="entry name" value="Oligo-1,6-glucosidase"/>
    <property type="match status" value="1"/>
</dbReference>
<dbReference type="PANTHER" id="PTHR10357">
    <property type="entry name" value="ALPHA-AMYLASE FAMILY MEMBER"/>
    <property type="match status" value="1"/>
</dbReference>
<evidence type="ECO:0000313" key="6">
    <source>
        <dbReference type="Proteomes" id="UP000424468"/>
    </source>
</evidence>
<dbReference type="SUPFAM" id="SSF51445">
    <property type="entry name" value="(Trans)glycosidases"/>
    <property type="match status" value="1"/>
</dbReference>
<feature type="domain" description="Glycosyl hydrolase family 13 catalytic" evidence="4">
    <location>
        <begin position="14"/>
        <end position="404"/>
    </location>
</feature>
<protein>
    <recommendedName>
        <fullName evidence="4">Glycosyl hydrolase family 13 catalytic domain-containing protein</fullName>
    </recommendedName>
</protein>
<gene>
    <name evidence="5" type="ORF">STABA_v1c04770</name>
</gene>
<evidence type="ECO:0000256" key="2">
    <source>
        <dbReference type="ARBA" id="ARBA00022801"/>
    </source>
</evidence>
<dbReference type="GO" id="GO:0009313">
    <property type="term" value="P:oligosaccharide catabolic process"/>
    <property type="evidence" value="ECO:0007669"/>
    <property type="project" value="TreeGrafter"/>
</dbReference>